<dbReference type="InterPro" id="IPR032514">
    <property type="entry name" value="GtaA_central"/>
</dbReference>
<dbReference type="Pfam" id="PF17168">
    <property type="entry name" value="DUF5127"/>
    <property type="match status" value="1"/>
</dbReference>
<protein>
    <submittedName>
        <fullName evidence="4">DUF1793-domain-containing protein</fullName>
    </submittedName>
</protein>
<name>A0A074YPV2_AURPU</name>
<evidence type="ECO:0000313" key="5">
    <source>
        <dbReference type="Proteomes" id="UP000030706"/>
    </source>
</evidence>
<dbReference type="EMBL" id="KL584975">
    <property type="protein sequence ID" value="KEQ88886.1"/>
    <property type="molecule type" value="Genomic_DNA"/>
</dbReference>
<evidence type="ECO:0000259" key="3">
    <source>
        <dbReference type="Pfam" id="PF17168"/>
    </source>
</evidence>
<dbReference type="Proteomes" id="UP000030706">
    <property type="component" value="Unassembled WGS sequence"/>
</dbReference>
<sequence length="687" mass="75317">MTRFTSWVVGILLPLQLAYTSSAIDYTPIQPPSYPLAVRNPYLSAWLPGDQVAKLPTAQPQFWYGNNLGWSVLANVDRQTYNLFGVSRPAVNTKAATVVKASFTSTHSIFVVTAGNAQFTLDFFSPVSPKDYVRQSLPFSYLSITTATTNERPSDIDIYSDIDESWTGDKANSCSNSVSNGTHLYEFSANGATYSQSRTELALWGKVVFAAHQSEIHTLSSMSGPSEATRAQFQATGNLTALSQGDTCQTGGSYGFAYRLGLIQKPATVRYAVGVVREDAINYLGSPQTHYYRSQYSDIPSAVNHFFDDYDAALKESNDLDASIKNTGTDLAGKNYSDILALSMRQVMGGIDLTIPADTLNTSEVQAFIKEISSDGNMNTVDILYPALPFFYVFAPEYIRLLLDPVLKYLKSGNYPNPWVVHDIGTNYPNATGYDGGNDERMPLEETGNLFILVDAYEKATGDKTWAKQYDSIWPGYAVYLDNYGLYPSNQLSTTDGLGAFTNMTSLAIKAAVGLSAYSSISGQQKWGGIGAAFAATILVPGTGTANSSITKLPYLDLTYGTKDWYLTFNLYPQALLNLTTFPSSIFESQSDFYPTVRSQGGVAISSNALWGKTDWDFWVAATSSEKTMNMFVDDVWAYASNKKNTQPFSDRYYVKGDKEGLAEFRARPTVGAHWAIWALVKGPNSG</sequence>
<dbReference type="AlphaFoldDB" id="A0A074YPV2"/>
<evidence type="ECO:0000259" key="2">
    <source>
        <dbReference type="Pfam" id="PF16335"/>
    </source>
</evidence>
<dbReference type="Pfam" id="PF16335">
    <property type="entry name" value="GtaA_6_Hairpin"/>
    <property type="match status" value="1"/>
</dbReference>
<evidence type="ECO:0000256" key="1">
    <source>
        <dbReference type="SAM" id="SignalP"/>
    </source>
</evidence>
<keyword evidence="5" id="KW-1185">Reference proteome</keyword>
<dbReference type="PANTHER" id="PTHR31987:SF14">
    <property type="entry name" value="PUTATIVE (AFU_ORTHOLOGUE AFUA_6G09910)-RELATED"/>
    <property type="match status" value="1"/>
</dbReference>
<feature type="domain" description="Glutaminase A N-terminal" evidence="3">
    <location>
        <begin position="106"/>
        <end position="326"/>
    </location>
</feature>
<accession>A0A074YPV2</accession>
<gene>
    <name evidence="4" type="ORF">M438DRAFT_265593</name>
</gene>
<dbReference type="OrthoDB" id="3918848at2759"/>
<dbReference type="GeneID" id="40742344"/>
<dbReference type="STRING" id="1043002.A0A074YPV2"/>
<feature type="signal peptide" evidence="1">
    <location>
        <begin position="1"/>
        <end position="23"/>
    </location>
</feature>
<dbReference type="RefSeq" id="XP_029765073.1">
    <property type="nucleotide sequence ID" value="XM_029900038.1"/>
</dbReference>
<dbReference type="InterPro" id="IPR033433">
    <property type="entry name" value="GtaA_N"/>
</dbReference>
<proteinExistence type="predicted"/>
<reference evidence="4 5" key="1">
    <citation type="journal article" date="2014" name="BMC Genomics">
        <title>Genome sequencing of four Aureobasidium pullulans varieties: biotechnological potential, stress tolerance, and description of new species.</title>
        <authorList>
            <person name="Gostin Ar C."/>
            <person name="Ohm R.A."/>
            <person name="Kogej T."/>
            <person name="Sonjak S."/>
            <person name="Turk M."/>
            <person name="Zajc J."/>
            <person name="Zalar P."/>
            <person name="Grube M."/>
            <person name="Sun H."/>
            <person name="Han J."/>
            <person name="Sharma A."/>
            <person name="Chiniquy J."/>
            <person name="Ngan C.Y."/>
            <person name="Lipzen A."/>
            <person name="Barry K."/>
            <person name="Grigoriev I.V."/>
            <person name="Gunde-Cimerman N."/>
        </authorList>
    </citation>
    <scope>NUCLEOTIDE SEQUENCE [LARGE SCALE GENOMIC DNA]</scope>
    <source>
        <strain evidence="4 5">EXF-150</strain>
    </source>
</reference>
<dbReference type="InterPro" id="IPR052743">
    <property type="entry name" value="Glutaminase_GtaA"/>
</dbReference>
<evidence type="ECO:0000313" key="4">
    <source>
        <dbReference type="EMBL" id="KEQ88886.1"/>
    </source>
</evidence>
<feature type="domain" description="Glutaminase A central" evidence="2">
    <location>
        <begin position="333"/>
        <end position="677"/>
    </location>
</feature>
<organism evidence="4 5">
    <name type="scientific">Aureobasidium pullulans EXF-150</name>
    <dbReference type="NCBI Taxonomy" id="1043002"/>
    <lineage>
        <taxon>Eukaryota</taxon>
        <taxon>Fungi</taxon>
        <taxon>Dikarya</taxon>
        <taxon>Ascomycota</taxon>
        <taxon>Pezizomycotina</taxon>
        <taxon>Dothideomycetes</taxon>
        <taxon>Dothideomycetidae</taxon>
        <taxon>Dothideales</taxon>
        <taxon>Saccotheciaceae</taxon>
        <taxon>Aureobasidium</taxon>
    </lineage>
</organism>
<dbReference type="HOGENOM" id="CLU_008020_1_0_1"/>
<feature type="chain" id="PRO_5001703538" evidence="1">
    <location>
        <begin position="24"/>
        <end position="687"/>
    </location>
</feature>
<keyword evidence="1" id="KW-0732">Signal</keyword>
<dbReference type="PANTHER" id="PTHR31987">
    <property type="entry name" value="GLUTAMINASE A-RELATED"/>
    <property type="match status" value="1"/>
</dbReference>